<dbReference type="InterPro" id="IPR036271">
    <property type="entry name" value="Tet_transcr_reg_TetR-rel_C_sf"/>
</dbReference>
<protein>
    <submittedName>
        <fullName evidence="6">TetR/AcrR family transcriptional regulator</fullName>
    </submittedName>
</protein>
<dbReference type="Pfam" id="PF00440">
    <property type="entry name" value="TetR_N"/>
    <property type="match status" value="1"/>
</dbReference>
<evidence type="ECO:0000313" key="7">
    <source>
        <dbReference type="Proteomes" id="UP001500218"/>
    </source>
</evidence>
<dbReference type="PANTHER" id="PTHR30055">
    <property type="entry name" value="HTH-TYPE TRANSCRIPTIONAL REGULATOR RUTR"/>
    <property type="match status" value="1"/>
</dbReference>
<dbReference type="PANTHER" id="PTHR30055:SF234">
    <property type="entry name" value="HTH-TYPE TRANSCRIPTIONAL REGULATOR BETI"/>
    <property type="match status" value="1"/>
</dbReference>
<accession>A0ABP4YNY8</accession>
<dbReference type="SUPFAM" id="SSF48498">
    <property type="entry name" value="Tetracyclin repressor-like, C-terminal domain"/>
    <property type="match status" value="1"/>
</dbReference>
<evidence type="ECO:0000259" key="5">
    <source>
        <dbReference type="PROSITE" id="PS50977"/>
    </source>
</evidence>
<dbReference type="InterPro" id="IPR009057">
    <property type="entry name" value="Homeodomain-like_sf"/>
</dbReference>
<dbReference type="EMBL" id="BAAALT010000186">
    <property type="protein sequence ID" value="GAA1822069.1"/>
    <property type="molecule type" value="Genomic_DNA"/>
</dbReference>
<sequence length="186" mass="20023">MPDLRARLVEVGVDLVTREGTGALSLREIARRAGVSHGAPRRYFPTHLSLLAAIAAEGYRGLAARIAALEPHAPPRARVTALARLYLDFARGNRGMFELMFRHEVLRGNDVGLRETSRPLFRVLVDLVAAARPDVARPAVVAGALWANLHGIAQLGQWGSLQMVLDSDDLEPLLDAAVTAHLGGSS</sequence>
<evidence type="ECO:0000256" key="4">
    <source>
        <dbReference type="PROSITE-ProRule" id="PRU00335"/>
    </source>
</evidence>
<evidence type="ECO:0000256" key="2">
    <source>
        <dbReference type="ARBA" id="ARBA00023125"/>
    </source>
</evidence>
<comment type="caution">
    <text evidence="6">The sequence shown here is derived from an EMBL/GenBank/DDBJ whole genome shotgun (WGS) entry which is preliminary data.</text>
</comment>
<reference evidence="7" key="1">
    <citation type="journal article" date="2019" name="Int. J. Syst. Evol. Microbiol.">
        <title>The Global Catalogue of Microorganisms (GCM) 10K type strain sequencing project: providing services to taxonomists for standard genome sequencing and annotation.</title>
        <authorList>
            <consortium name="The Broad Institute Genomics Platform"/>
            <consortium name="The Broad Institute Genome Sequencing Center for Infectious Disease"/>
            <person name="Wu L."/>
            <person name="Ma J."/>
        </authorList>
    </citation>
    <scope>NUCLEOTIDE SEQUENCE [LARGE SCALE GENOMIC DNA]</scope>
    <source>
        <strain evidence="7">JCM 13250</strain>
    </source>
</reference>
<dbReference type="RefSeq" id="WP_344136617.1">
    <property type="nucleotide sequence ID" value="NZ_BAAALT010000186.1"/>
</dbReference>
<evidence type="ECO:0000256" key="1">
    <source>
        <dbReference type="ARBA" id="ARBA00023015"/>
    </source>
</evidence>
<dbReference type="InterPro" id="IPR050109">
    <property type="entry name" value="HTH-type_TetR-like_transc_reg"/>
</dbReference>
<feature type="DNA-binding region" description="H-T-H motif" evidence="4">
    <location>
        <begin position="25"/>
        <end position="44"/>
    </location>
</feature>
<dbReference type="Proteomes" id="UP001500218">
    <property type="component" value="Unassembled WGS sequence"/>
</dbReference>
<organism evidence="6 7">
    <name type="scientific">Luedemannella flava</name>
    <dbReference type="NCBI Taxonomy" id="349316"/>
    <lineage>
        <taxon>Bacteria</taxon>
        <taxon>Bacillati</taxon>
        <taxon>Actinomycetota</taxon>
        <taxon>Actinomycetes</taxon>
        <taxon>Micromonosporales</taxon>
        <taxon>Micromonosporaceae</taxon>
        <taxon>Luedemannella</taxon>
    </lineage>
</organism>
<evidence type="ECO:0000256" key="3">
    <source>
        <dbReference type="ARBA" id="ARBA00023163"/>
    </source>
</evidence>
<feature type="domain" description="HTH tetR-type" evidence="5">
    <location>
        <begin position="2"/>
        <end position="62"/>
    </location>
</feature>
<dbReference type="InterPro" id="IPR025996">
    <property type="entry name" value="MT1864/Rv1816-like_C"/>
</dbReference>
<dbReference type="InterPro" id="IPR001647">
    <property type="entry name" value="HTH_TetR"/>
</dbReference>
<dbReference type="SUPFAM" id="SSF46689">
    <property type="entry name" value="Homeodomain-like"/>
    <property type="match status" value="1"/>
</dbReference>
<keyword evidence="1" id="KW-0805">Transcription regulation</keyword>
<dbReference type="PROSITE" id="PS50977">
    <property type="entry name" value="HTH_TETR_2"/>
    <property type="match status" value="1"/>
</dbReference>
<keyword evidence="7" id="KW-1185">Reference proteome</keyword>
<keyword evidence="2 4" id="KW-0238">DNA-binding</keyword>
<gene>
    <name evidence="6" type="ORF">GCM10009682_47900</name>
</gene>
<proteinExistence type="predicted"/>
<dbReference type="Pfam" id="PF13305">
    <property type="entry name" value="TetR_C_33"/>
    <property type="match status" value="1"/>
</dbReference>
<evidence type="ECO:0000313" key="6">
    <source>
        <dbReference type="EMBL" id="GAA1822069.1"/>
    </source>
</evidence>
<dbReference type="Gene3D" id="1.10.357.10">
    <property type="entry name" value="Tetracycline Repressor, domain 2"/>
    <property type="match status" value="1"/>
</dbReference>
<name>A0ABP4YNY8_9ACTN</name>
<keyword evidence="3" id="KW-0804">Transcription</keyword>